<reference evidence="2" key="1">
    <citation type="submission" date="2020-11" db="EMBL/GenBank/DDBJ databases">
        <authorList>
            <person name="Tran Van P."/>
        </authorList>
    </citation>
    <scope>NUCLEOTIDE SEQUENCE</scope>
</reference>
<accession>A0A7R8X840</accession>
<feature type="compositionally biased region" description="Low complexity" evidence="1">
    <location>
        <begin position="31"/>
        <end position="49"/>
    </location>
</feature>
<dbReference type="EMBL" id="CAJPEV010000697">
    <property type="protein sequence ID" value="CAG0887696.1"/>
    <property type="molecule type" value="Genomic_DNA"/>
</dbReference>
<feature type="compositionally biased region" description="Low complexity" evidence="1">
    <location>
        <begin position="59"/>
        <end position="68"/>
    </location>
</feature>
<feature type="region of interest" description="Disordered" evidence="1">
    <location>
        <begin position="1"/>
        <end position="215"/>
    </location>
</feature>
<sequence>MTTGTQTSPLVSPSTSFQWLPGTYQRVSDQDSSTVGSESDSSSLVAVSTSEDEDEGRGKSSSSESISRCLDSLGPCCMEEESGIGTTSPRTPRHHRSDSNSSTPSMESSDDQQNRRSRGKRQKRSTKRQRSSKITDGARARVEVRARSPPKGFGQAFPPPPLPPSPSCPVTPRGDSPTPVMRATTSETHLLEKPPLHNNDRSFTQSESHLHGTRLRVKRLTLNRLGDLSSSSTSTLETPIEERVPPLPPSRKYSHPVTKPHVAVRKLPCKSSSAPVLERITKKVCVFSPPFSSTPTTPSENLK</sequence>
<dbReference type="Proteomes" id="UP000677054">
    <property type="component" value="Unassembled WGS sequence"/>
</dbReference>
<organism evidence="2">
    <name type="scientific">Darwinula stevensoni</name>
    <dbReference type="NCBI Taxonomy" id="69355"/>
    <lineage>
        <taxon>Eukaryota</taxon>
        <taxon>Metazoa</taxon>
        <taxon>Ecdysozoa</taxon>
        <taxon>Arthropoda</taxon>
        <taxon>Crustacea</taxon>
        <taxon>Oligostraca</taxon>
        <taxon>Ostracoda</taxon>
        <taxon>Podocopa</taxon>
        <taxon>Podocopida</taxon>
        <taxon>Darwinulocopina</taxon>
        <taxon>Darwinuloidea</taxon>
        <taxon>Darwinulidae</taxon>
        <taxon>Darwinula</taxon>
    </lineage>
</organism>
<feature type="compositionally biased region" description="Basic and acidic residues" evidence="1">
    <location>
        <begin position="189"/>
        <end position="200"/>
    </location>
</feature>
<feature type="region of interest" description="Disordered" evidence="1">
    <location>
        <begin position="228"/>
        <end position="260"/>
    </location>
</feature>
<keyword evidence="3" id="KW-1185">Reference proteome</keyword>
<protein>
    <submittedName>
        <fullName evidence="2">Uncharacterized protein</fullName>
    </submittedName>
</protein>
<name>A0A7R8X840_9CRUS</name>
<feature type="compositionally biased region" description="Basic and acidic residues" evidence="1">
    <location>
        <begin position="136"/>
        <end position="146"/>
    </location>
</feature>
<feature type="compositionally biased region" description="Pro residues" evidence="1">
    <location>
        <begin position="157"/>
        <end position="169"/>
    </location>
</feature>
<dbReference type="AlphaFoldDB" id="A0A7R8X840"/>
<proteinExistence type="predicted"/>
<gene>
    <name evidence="2" type="ORF">DSTB1V02_LOCUS4608</name>
</gene>
<evidence type="ECO:0000256" key="1">
    <source>
        <dbReference type="SAM" id="MobiDB-lite"/>
    </source>
</evidence>
<dbReference type="EMBL" id="LR900214">
    <property type="protein sequence ID" value="CAD7244721.1"/>
    <property type="molecule type" value="Genomic_DNA"/>
</dbReference>
<evidence type="ECO:0000313" key="3">
    <source>
        <dbReference type="Proteomes" id="UP000677054"/>
    </source>
</evidence>
<feature type="compositionally biased region" description="Basic residues" evidence="1">
    <location>
        <begin position="115"/>
        <end position="131"/>
    </location>
</feature>
<evidence type="ECO:0000313" key="2">
    <source>
        <dbReference type="EMBL" id="CAD7244721.1"/>
    </source>
</evidence>
<feature type="compositionally biased region" description="Polar residues" evidence="1">
    <location>
        <begin position="1"/>
        <end position="18"/>
    </location>
</feature>